<dbReference type="PROSITE" id="PS50909">
    <property type="entry name" value="GAT"/>
    <property type="match status" value="1"/>
</dbReference>
<dbReference type="GO" id="GO:0035091">
    <property type="term" value="F:phosphatidylinositol binding"/>
    <property type="evidence" value="ECO:0007669"/>
    <property type="project" value="InterPro"/>
</dbReference>
<dbReference type="FunFam" id="1.25.40.90:FF:000028">
    <property type="entry name" value="TOM1-like protein 2"/>
    <property type="match status" value="1"/>
</dbReference>
<feature type="domain" description="VHS" evidence="6">
    <location>
        <begin position="9"/>
        <end position="139"/>
    </location>
</feature>
<sequence>MAGALVDRATSDMLIGPDWAMNLEICGILNHDPGQAKDAVKIIRKRIGSKNLKVQCLALTLLETVMKNCGDIVHMYVADKDLLHKMVKIVTKKHPDHRVKEKILALIDTWQEALGGPQARYPQYYAAYQELLRAGAVFPKRSERSVPAYTPQTSPLQPYPPSARGHGYQNDAPGSSVKPTFDFPVLSLSEIQNARNIMDVLADMLNTFDPGNKEGLKQEVIVDLVSQCRAYRQRVVHLVNTTSDEELLSQGLALNDDLQKVLAKHDALAAGLAVREEKQKSPQALVDIDDPSASKETDQRSPTTNTNSSSQSPLQLSLPIPSSSNGSVSSSADLMDLLSGENFNKPATENMLALVPASEPVNNSSPDLKALALADMFSSGNTHLNDNEQPQHAQCTDGDSLNSETSQVVQTSDGQRVQLSLGWNGQLAGYNPQEQALGYGADDQDGAFPPPPWEKQPSQCDLPDMHHQSPQPGQPGGVLPQFTGMQPQIEQGNHYAGMYPPLQNSQMTAMYPQQMLGGHGARAMSGYAYGQEQDTQFYDPTRSSYPYSTPNELSYRMHGLSVQDHSAYASNTSSYQVPASSSYLQHSSKPSRPEDKLFGDLVTMAKTKQNKPTHG</sequence>
<comment type="caution">
    <text evidence="8">The sequence shown here is derived from an EMBL/GenBank/DDBJ whole genome shotgun (WGS) entry which is preliminary data.</text>
</comment>
<dbReference type="EMBL" id="JACMSC010000016">
    <property type="protein sequence ID" value="KAG6484035.1"/>
    <property type="molecule type" value="Genomic_DNA"/>
</dbReference>
<feature type="region of interest" description="Disordered" evidence="5">
    <location>
        <begin position="144"/>
        <end position="174"/>
    </location>
</feature>
<feature type="compositionally biased region" description="Polar residues" evidence="5">
    <location>
        <begin position="573"/>
        <end position="590"/>
    </location>
</feature>
<dbReference type="AlphaFoldDB" id="A0A8J5KCB7"/>
<dbReference type="InterPro" id="IPR002014">
    <property type="entry name" value="VHS_dom"/>
</dbReference>
<dbReference type="Pfam" id="PF03127">
    <property type="entry name" value="GAT"/>
    <property type="match status" value="1"/>
</dbReference>
<gene>
    <name evidence="8" type="ORF">ZIOFF_060828</name>
</gene>
<feature type="compositionally biased region" description="Low complexity" evidence="5">
    <location>
        <begin position="300"/>
        <end position="330"/>
    </location>
</feature>
<evidence type="ECO:0000259" key="7">
    <source>
        <dbReference type="PROSITE" id="PS50909"/>
    </source>
</evidence>
<evidence type="ECO:0000313" key="8">
    <source>
        <dbReference type="EMBL" id="KAG6484035.1"/>
    </source>
</evidence>
<feature type="region of interest" description="Disordered" evidence="5">
    <location>
        <begin position="381"/>
        <end position="405"/>
    </location>
</feature>
<dbReference type="GO" id="GO:0043130">
    <property type="term" value="F:ubiquitin binding"/>
    <property type="evidence" value="ECO:0007669"/>
    <property type="project" value="InterPro"/>
</dbReference>
<feature type="region of interest" description="Disordered" evidence="5">
    <location>
        <begin position="573"/>
        <end position="615"/>
    </location>
</feature>
<dbReference type="PANTHER" id="PTHR45898:SF4">
    <property type="entry name" value="TARGET OF MYB PROTEIN 1"/>
    <property type="match status" value="1"/>
</dbReference>
<dbReference type="InterPro" id="IPR004152">
    <property type="entry name" value="GAT_dom"/>
</dbReference>
<dbReference type="PANTHER" id="PTHR45898">
    <property type="entry name" value="TOM1-LIKE PROTEIN"/>
    <property type="match status" value="1"/>
</dbReference>
<dbReference type="InterPro" id="IPR044836">
    <property type="entry name" value="TOL_plant"/>
</dbReference>
<evidence type="ECO:0000256" key="3">
    <source>
        <dbReference type="ARBA" id="ARBA00022448"/>
    </source>
</evidence>
<evidence type="ECO:0000259" key="6">
    <source>
        <dbReference type="PROSITE" id="PS50179"/>
    </source>
</evidence>
<dbReference type="Proteomes" id="UP000734854">
    <property type="component" value="Unassembled WGS sequence"/>
</dbReference>
<reference evidence="8 9" key="1">
    <citation type="submission" date="2020-08" db="EMBL/GenBank/DDBJ databases">
        <title>Plant Genome Project.</title>
        <authorList>
            <person name="Zhang R.-G."/>
        </authorList>
    </citation>
    <scope>NUCLEOTIDE SEQUENCE [LARGE SCALE GENOMIC DNA]</scope>
    <source>
        <tissue evidence="8">Rhizome</tissue>
    </source>
</reference>
<dbReference type="OrthoDB" id="2018246at2759"/>
<name>A0A8J5KCB7_ZINOF</name>
<dbReference type="GO" id="GO:0016020">
    <property type="term" value="C:membrane"/>
    <property type="evidence" value="ECO:0007669"/>
    <property type="project" value="UniProtKB-SubCell"/>
</dbReference>
<evidence type="ECO:0000313" key="9">
    <source>
        <dbReference type="Proteomes" id="UP000734854"/>
    </source>
</evidence>
<keyword evidence="4" id="KW-0472">Membrane</keyword>
<accession>A0A8J5KCB7</accession>
<dbReference type="CDD" id="cd03561">
    <property type="entry name" value="VHS"/>
    <property type="match status" value="1"/>
</dbReference>
<feature type="domain" description="GAT" evidence="7">
    <location>
        <begin position="182"/>
        <end position="270"/>
    </location>
</feature>
<feature type="region of interest" description="Disordered" evidence="5">
    <location>
        <begin position="436"/>
        <end position="483"/>
    </location>
</feature>
<comment type="subcellular location">
    <subcellularLocation>
        <location evidence="1">Membrane</location>
    </subcellularLocation>
</comment>
<feature type="region of interest" description="Disordered" evidence="5">
    <location>
        <begin position="274"/>
        <end position="330"/>
    </location>
</feature>
<dbReference type="CDD" id="cd14231">
    <property type="entry name" value="GAT_GGA-like_plant"/>
    <property type="match status" value="1"/>
</dbReference>
<keyword evidence="9" id="KW-1185">Reference proteome</keyword>
<organism evidence="8 9">
    <name type="scientific">Zingiber officinale</name>
    <name type="common">Ginger</name>
    <name type="synonym">Amomum zingiber</name>
    <dbReference type="NCBI Taxonomy" id="94328"/>
    <lineage>
        <taxon>Eukaryota</taxon>
        <taxon>Viridiplantae</taxon>
        <taxon>Streptophyta</taxon>
        <taxon>Embryophyta</taxon>
        <taxon>Tracheophyta</taxon>
        <taxon>Spermatophyta</taxon>
        <taxon>Magnoliopsida</taxon>
        <taxon>Liliopsida</taxon>
        <taxon>Zingiberales</taxon>
        <taxon>Zingiberaceae</taxon>
        <taxon>Zingiber</taxon>
    </lineage>
</organism>
<protein>
    <submittedName>
        <fullName evidence="8">Uncharacterized protein</fullName>
    </submittedName>
</protein>
<comment type="similarity">
    <text evidence="2">Belongs to the TOM1 family.</text>
</comment>
<evidence type="ECO:0000256" key="1">
    <source>
        <dbReference type="ARBA" id="ARBA00004370"/>
    </source>
</evidence>
<evidence type="ECO:0000256" key="5">
    <source>
        <dbReference type="SAM" id="MobiDB-lite"/>
    </source>
</evidence>
<keyword evidence="3" id="KW-0813">Transport</keyword>
<evidence type="ECO:0000256" key="2">
    <source>
        <dbReference type="ARBA" id="ARBA00007708"/>
    </source>
</evidence>
<dbReference type="GO" id="GO:0043328">
    <property type="term" value="P:protein transport to vacuole involved in ubiquitin-dependent protein catabolic process via the multivesicular body sorting pathway"/>
    <property type="evidence" value="ECO:0007669"/>
    <property type="project" value="InterPro"/>
</dbReference>
<dbReference type="GO" id="GO:0005737">
    <property type="term" value="C:cytoplasm"/>
    <property type="evidence" value="ECO:0007669"/>
    <property type="project" value="UniProtKB-ARBA"/>
</dbReference>
<proteinExistence type="inferred from homology"/>
<dbReference type="SMART" id="SM00288">
    <property type="entry name" value="VHS"/>
    <property type="match status" value="1"/>
</dbReference>
<dbReference type="PROSITE" id="PS50179">
    <property type="entry name" value="VHS"/>
    <property type="match status" value="1"/>
</dbReference>
<dbReference type="Pfam" id="PF00790">
    <property type="entry name" value="VHS"/>
    <property type="match status" value="1"/>
</dbReference>
<evidence type="ECO:0000256" key="4">
    <source>
        <dbReference type="ARBA" id="ARBA00023136"/>
    </source>
</evidence>